<evidence type="ECO:0000256" key="6">
    <source>
        <dbReference type="SAM" id="Phobius"/>
    </source>
</evidence>
<feature type="domain" description="ResB-like" evidence="8">
    <location>
        <begin position="350"/>
        <end position="425"/>
    </location>
</feature>
<name>A0A081DG01_NONUL</name>
<evidence type="ECO:0000256" key="4">
    <source>
        <dbReference type="ARBA" id="ARBA00022989"/>
    </source>
</evidence>
<protein>
    <submittedName>
        <fullName evidence="9">Putative cytochrome C-type biogenesis protein</fullName>
    </submittedName>
</protein>
<evidence type="ECO:0000256" key="1">
    <source>
        <dbReference type="ARBA" id="ARBA00004141"/>
    </source>
</evidence>
<feature type="transmembrane region" description="Helical" evidence="6">
    <location>
        <begin position="476"/>
        <end position="494"/>
    </location>
</feature>
<evidence type="ECO:0000256" key="5">
    <source>
        <dbReference type="ARBA" id="ARBA00023136"/>
    </source>
</evidence>
<dbReference type="InterPro" id="IPR007816">
    <property type="entry name" value="ResB-like_domain"/>
</dbReference>
<comment type="subcellular location">
    <subcellularLocation>
        <location evidence="1">Membrane</location>
        <topology evidence="1">Multi-pass membrane protein</topology>
    </subcellularLocation>
</comment>
<feature type="transmembrane region" description="Helical" evidence="6">
    <location>
        <begin position="849"/>
        <end position="865"/>
    </location>
</feature>
<dbReference type="GO" id="GO:0017004">
    <property type="term" value="P:cytochrome complex assembly"/>
    <property type="evidence" value="ECO:0007669"/>
    <property type="project" value="UniProtKB-KW"/>
</dbReference>
<gene>
    <name evidence="9" type="ORF">JCM19296_3456</name>
</gene>
<dbReference type="PANTHER" id="PTHR30071:SF1">
    <property type="entry name" value="CYTOCHROME B_B6 PROTEIN-RELATED"/>
    <property type="match status" value="1"/>
</dbReference>
<feature type="transmembrane region" description="Helical" evidence="6">
    <location>
        <begin position="45"/>
        <end position="66"/>
    </location>
</feature>
<evidence type="ECO:0000313" key="9">
    <source>
        <dbReference type="EMBL" id="GAK77847.1"/>
    </source>
</evidence>
<feature type="transmembrane region" description="Helical" evidence="6">
    <location>
        <begin position="1060"/>
        <end position="1079"/>
    </location>
</feature>
<feature type="transmembrane region" description="Helical" evidence="6">
    <location>
        <begin position="872"/>
        <end position="890"/>
    </location>
</feature>
<feature type="transmembrane region" description="Helical" evidence="6">
    <location>
        <begin position="905"/>
        <end position="938"/>
    </location>
</feature>
<organism evidence="9 10">
    <name type="scientific">Nonlabens ulvanivorans</name>
    <name type="common">Persicivirga ulvanivorans</name>
    <dbReference type="NCBI Taxonomy" id="906888"/>
    <lineage>
        <taxon>Bacteria</taxon>
        <taxon>Pseudomonadati</taxon>
        <taxon>Bacteroidota</taxon>
        <taxon>Flavobacteriia</taxon>
        <taxon>Flavobacteriales</taxon>
        <taxon>Flavobacteriaceae</taxon>
        <taxon>Nonlabens</taxon>
    </lineage>
</organism>
<feature type="transmembrane region" description="Helical" evidence="6">
    <location>
        <begin position="782"/>
        <end position="802"/>
    </location>
</feature>
<dbReference type="Pfam" id="PF01578">
    <property type="entry name" value="Cytochrom_C_asm"/>
    <property type="match status" value="1"/>
</dbReference>
<keyword evidence="4 6" id="KW-1133">Transmembrane helix</keyword>
<dbReference type="Pfam" id="PF05140">
    <property type="entry name" value="ResB"/>
    <property type="match status" value="1"/>
</dbReference>
<comment type="caution">
    <text evidence="9">The sequence shown here is derived from an EMBL/GenBank/DDBJ whole genome shotgun (WGS) entry which is preliminary data.</text>
</comment>
<keyword evidence="2 6" id="KW-0812">Transmembrane</keyword>
<feature type="transmembrane region" description="Helical" evidence="6">
    <location>
        <begin position="433"/>
        <end position="455"/>
    </location>
</feature>
<feature type="transmembrane region" description="Helical" evidence="6">
    <location>
        <begin position="1021"/>
        <end position="1040"/>
    </location>
</feature>
<dbReference type="PANTHER" id="PTHR30071">
    <property type="entry name" value="HEME EXPORTER PROTEIN C"/>
    <property type="match status" value="1"/>
</dbReference>
<dbReference type="Proteomes" id="UP000028980">
    <property type="component" value="Unassembled WGS sequence"/>
</dbReference>
<feature type="transmembrane region" description="Helical" evidence="6">
    <location>
        <begin position="814"/>
        <end position="837"/>
    </location>
</feature>
<dbReference type="EMBL" id="BBLG01000013">
    <property type="protein sequence ID" value="GAK77847.1"/>
    <property type="molecule type" value="Genomic_DNA"/>
</dbReference>
<sequence length="1092" mass="124512">MKDHWIVKLLFSTRTMTFLLFAFALSMAVGTWIEHIYDTPTSKKWIYNAWWFSAMMFLLVLNFIGNIKRYQLLQWKKWATLTLHLSWILIIIGAGITRYISFEGMMLIREGNTEEAFYSDETYMSVIMQGMSPDGQEMQREIKDKMLITPYDYDYSLNEEFYDKDISITIDTLIFDAVEGLIPSEDGKERYLKIVEAGQGTRHDHLLKDGEKALIHNTLFGVNLDPELAAAEDIVNIVENWNGYTIQTPFEGQFMRMADQMQGEVFKDSIQTLNLRSLYTLGNMQFVIPEPITAGNVGIIKSPEPTAAKAYGIKATVTSGGDSKRIEMLGGKGIVSDYVDVEVNGVNLYIKYGSIMRELPFSITLEDFIADKHPGTEKAYAAFESKVLVNDDNGSTSERIYMNNVLDKEGYRFFQAGFDPDELGTHLSVNYDFWGKTVTYAGYYLLYLGLLALLFDPNTRFGELGRLIKRVNKRKAKLNITAVLILLMSTFSFAQDGHEGHNHAPGEHQEVTATNTKLRQTPVSRLDSIIVANMIPQEQADKFGEVIIQDNGRMKPISTLASELLRKISERDYYEATVGDSVVRLSPEQTLLSMMQFGNLWYEVPLIRLKRGNDSIRDILGIDRSRKYAAGMDFFRSPDGEFIAFKLAPYLDEANQSDRKNAFQKDFIDVNSNLGILDQVVSSSMIRIFPKPNDPINKWYSYPELNDAGFKSTDSVLTKQFIPAYLQTLRYGKVKGDYTEADQVLASLNRFQKAYGGEVMPSENKIKAEILYNKYDVFRNLYMWYAWFGVFLIILLVSEILMKKPLKELRYAIQFHKVVIIGLFVVHMAGLITRWYISGHAPWSDAYESLLYVAWAIMLFGLLLGRKSELTMAAAAFVVAIVLWVAHLNWLDPDVANIQPVLDSYWLMIHVAVIVASYGPFALGMILGIITFILMIFSNDKNKKRMDLNIKQLTYINEAAITIGLIMLTIGNFLGGMWANESWGGRYWGGWDPKETWALISIFVYAIVLHLRLVPGLKSRWTFNLWSILAFLSILMTYFGVNFYLSGLHSYASGDQVLSLKYVGYFLLFVAAIGIPAYIKEKKVFKKKDREE</sequence>
<reference evidence="9 10" key="1">
    <citation type="journal article" date="2014" name="Genome Announc.">
        <title>Draft Genome Sequences of Marine Flavobacterium Nonlabens Strains NR17, NR24, NR27, NR32, NR33, and Ara13.</title>
        <authorList>
            <person name="Nakanishi M."/>
            <person name="Meirelles P."/>
            <person name="Suzuki R."/>
            <person name="Takatani N."/>
            <person name="Mino S."/>
            <person name="Suda W."/>
            <person name="Oshima K."/>
            <person name="Hattori M."/>
            <person name="Ohkuma M."/>
            <person name="Hosokawa M."/>
            <person name="Miyashita K."/>
            <person name="Thompson F.L."/>
            <person name="Niwa A."/>
            <person name="Sawabe T."/>
            <person name="Sawabe T."/>
        </authorList>
    </citation>
    <scope>NUCLEOTIDE SEQUENCE [LARGE SCALE GENOMIC DNA]</scope>
    <source>
        <strain evidence="10">JCM19296</strain>
    </source>
</reference>
<evidence type="ECO:0000256" key="3">
    <source>
        <dbReference type="ARBA" id="ARBA00022748"/>
    </source>
</evidence>
<dbReference type="AlphaFoldDB" id="A0A081DG01"/>
<dbReference type="InterPro" id="IPR002541">
    <property type="entry name" value="Cyt_c_assembly"/>
</dbReference>
<feature type="transmembrane region" description="Helical" evidence="6">
    <location>
        <begin position="959"/>
        <end position="977"/>
    </location>
</feature>
<evidence type="ECO:0000256" key="2">
    <source>
        <dbReference type="ARBA" id="ARBA00022692"/>
    </source>
</evidence>
<feature type="transmembrane region" description="Helical" evidence="6">
    <location>
        <begin position="12"/>
        <end position="33"/>
    </location>
</feature>
<dbReference type="GO" id="GO:0020037">
    <property type="term" value="F:heme binding"/>
    <property type="evidence" value="ECO:0007669"/>
    <property type="project" value="InterPro"/>
</dbReference>
<evidence type="ECO:0000259" key="8">
    <source>
        <dbReference type="Pfam" id="PF05140"/>
    </source>
</evidence>
<evidence type="ECO:0000313" key="10">
    <source>
        <dbReference type="Proteomes" id="UP000028980"/>
    </source>
</evidence>
<proteinExistence type="predicted"/>
<keyword evidence="3" id="KW-0201">Cytochrome c-type biogenesis</keyword>
<feature type="domain" description="Cytochrome c assembly protein" evidence="7">
    <location>
        <begin position="843"/>
        <end position="1049"/>
    </location>
</feature>
<keyword evidence="5 6" id="KW-0472">Membrane</keyword>
<feature type="transmembrane region" description="Helical" evidence="6">
    <location>
        <begin position="78"/>
        <end position="100"/>
    </location>
</feature>
<dbReference type="InterPro" id="IPR045062">
    <property type="entry name" value="Cyt_c_biogenesis_CcsA/CcmC"/>
</dbReference>
<dbReference type="GO" id="GO:0005886">
    <property type="term" value="C:plasma membrane"/>
    <property type="evidence" value="ECO:0007669"/>
    <property type="project" value="TreeGrafter"/>
</dbReference>
<accession>A0A081DG01</accession>
<feature type="transmembrane region" description="Helical" evidence="6">
    <location>
        <begin position="997"/>
        <end position="1014"/>
    </location>
</feature>
<evidence type="ECO:0000259" key="7">
    <source>
        <dbReference type="Pfam" id="PF01578"/>
    </source>
</evidence>